<keyword evidence="2" id="KW-0472">Membrane</keyword>
<dbReference type="EMBL" id="JACHNA010000001">
    <property type="protein sequence ID" value="MBB4736471.1"/>
    <property type="molecule type" value="Genomic_DNA"/>
</dbReference>
<keyword evidence="1" id="KW-0175">Coiled coil</keyword>
<keyword evidence="2" id="KW-0812">Transmembrane</keyword>
<dbReference type="Gene3D" id="2.40.50.90">
    <property type="match status" value="1"/>
</dbReference>
<evidence type="ECO:0000259" key="3">
    <source>
        <dbReference type="SMART" id="SM00318"/>
    </source>
</evidence>
<dbReference type="SUPFAM" id="SSF50199">
    <property type="entry name" value="Staphylococcal nuclease"/>
    <property type="match status" value="1"/>
</dbReference>
<proteinExistence type="predicted"/>
<evidence type="ECO:0000256" key="2">
    <source>
        <dbReference type="SAM" id="Phobius"/>
    </source>
</evidence>
<keyword evidence="2" id="KW-1133">Transmembrane helix</keyword>
<keyword evidence="5" id="KW-1185">Reference proteome</keyword>
<reference evidence="4 5" key="1">
    <citation type="submission" date="2020-08" db="EMBL/GenBank/DDBJ databases">
        <title>Sequencing the genomes of 1000 actinobacteria strains.</title>
        <authorList>
            <person name="Klenk H.-P."/>
        </authorList>
    </citation>
    <scope>NUCLEOTIDE SEQUENCE [LARGE SCALE GENOMIC DNA]</scope>
    <source>
        <strain evidence="4 5">DSM 23974</strain>
    </source>
</reference>
<protein>
    <recommendedName>
        <fullName evidence="3">TNase-like domain-containing protein</fullName>
    </recommendedName>
</protein>
<feature type="domain" description="TNase-like" evidence="3">
    <location>
        <begin position="40"/>
        <end position="172"/>
    </location>
</feature>
<dbReference type="AlphaFoldDB" id="A0A7W7M488"/>
<feature type="transmembrane region" description="Helical" evidence="2">
    <location>
        <begin position="14"/>
        <end position="34"/>
    </location>
</feature>
<dbReference type="PROSITE" id="PS00430">
    <property type="entry name" value="TONB_DEPENDENT_REC_1"/>
    <property type="match status" value="1"/>
</dbReference>
<dbReference type="InterPro" id="IPR010916">
    <property type="entry name" value="TonB_box_CS"/>
</dbReference>
<dbReference type="InterPro" id="IPR016071">
    <property type="entry name" value="Staphylococal_nuclease_OB-fold"/>
</dbReference>
<dbReference type="InterPro" id="IPR035437">
    <property type="entry name" value="SNase_OB-fold_sf"/>
</dbReference>
<dbReference type="SMART" id="SM00318">
    <property type="entry name" value="SNc"/>
    <property type="match status" value="1"/>
</dbReference>
<dbReference type="RefSeq" id="WP_184242117.1">
    <property type="nucleotide sequence ID" value="NZ_JACHNA010000001.1"/>
</dbReference>
<accession>A0A7W7M488</accession>
<evidence type="ECO:0000313" key="4">
    <source>
        <dbReference type="EMBL" id="MBB4736471.1"/>
    </source>
</evidence>
<evidence type="ECO:0000313" key="5">
    <source>
        <dbReference type="Proteomes" id="UP000540191"/>
    </source>
</evidence>
<dbReference type="Proteomes" id="UP000540191">
    <property type="component" value="Unassembled WGS sequence"/>
</dbReference>
<comment type="caution">
    <text evidence="4">The sequence shown here is derived from an EMBL/GenBank/DDBJ whole genome shotgun (WGS) entry which is preliminary data.</text>
</comment>
<evidence type="ECO:0000256" key="1">
    <source>
        <dbReference type="SAM" id="Coils"/>
    </source>
</evidence>
<name>A0A7W7M488_9MICC</name>
<organism evidence="4 5">
    <name type="scientific">Micrococcus cohnii</name>
    <dbReference type="NCBI Taxonomy" id="993416"/>
    <lineage>
        <taxon>Bacteria</taxon>
        <taxon>Bacillati</taxon>
        <taxon>Actinomycetota</taxon>
        <taxon>Actinomycetes</taxon>
        <taxon>Micrococcales</taxon>
        <taxon>Micrococcaceae</taxon>
        <taxon>Micrococcus</taxon>
    </lineage>
</organism>
<gene>
    <name evidence="4" type="ORF">HDA30_001979</name>
</gene>
<sequence length="274" mass="29715">MTHVAARARVPKKALIVFAVVAAIMLGLAAVSVVRGIVHESRRMQVVEVLDGNTVVVDANGEHKTVKMAGVQSSIRNPDGLRGGPNMCLGEKSHGWLRDRLVQGATAEVDLEEGEDGQQYATFHLAGKDVNTSMAEAGMAAPTDTGVDDATASQIDEANELARSTGAGLYDVEESCTYNSMLFEAEYKLDSIPEKTDNTVKALDKRSREVAEAVDEIRLIQEDVEALEKDGGDFEDLAWHPAKEDLKQKADEAAEKGLQRLRELNDRRNQITAG</sequence>
<feature type="coiled-coil region" evidence="1">
    <location>
        <begin position="210"/>
        <end position="267"/>
    </location>
</feature>